<feature type="domain" description="Peptidase S9 prolyl oligopeptidase catalytic" evidence="3">
    <location>
        <begin position="451"/>
        <end position="660"/>
    </location>
</feature>
<proteinExistence type="predicted"/>
<gene>
    <name evidence="5" type="ORF">ACFOZY_13925</name>
</gene>
<dbReference type="InterPro" id="IPR002469">
    <property type="entry name" value="Peptidase_S9B_N"/>
</dbReference>
<feature type="domain" description="Dipeptidylpeptidase IV N-terminal" evidence="4">
    <location>
        <begin position="23"/>
        <end position="109"/>
    </location>
</feature>
<name>A0ABV8X968_9LACT</name>
<dbReference type="InterPro" id="IPR001375">
    <property type="entry name" value="Peptidase_S9_cat"/>
</dbReference>
<dbReference type="InterPro" id="IPR011042">
    <property type="entry name" value="6-blade_b-propeller_TolB-like"/>
</dbReference>
<keyword evidence="1" id="KW-0378">Hydrolase</keyword>
<evidence type="ECO:0000259" key="3">
    <source>
        <dbReference type="Pfam" id="PF00326"/>
    </source>
</evidence>
<dbReference type="SUPFAM" id="SSF53474">
    <property type="entry name" value="alpha/beta-Hydrolases"/>
    <property type="match status" value="1"/>
</dbReference>
<keyword evidence="2" id="KW-0720">Serine protease</keyword>
<reference evidence="6" key="1">
    <citation type="journal article" date="2019" name="Int. J. Syst. Evol. Microbiol.">
        <title>The Global Catalogue of Microorganisms (GCM) 10K type strain sequencing project: providing services to taxonomists for standard genome sequencing and annotation.</title>
        <authorList>
            <consortium name="The Broad Institute Genomics Platform"/>
            <consortium name="The Broad Institute Genome Sequencing Center for Infectious Disease"/>
            <person name="Wu L."/>
            <person name="Ma J."/>
        </authorList>
    </citation>
    <scope>NUCLEOTIDE SEQUENCE [LARGE SCALE GENOMIC DNA]</scope>
    <source>
        <strain evidence="6">CCUG 59778</strain>
    </source>
</reference>
<dbReference type="RefSeq" id="WP_378156559.1">
    <property type="nucleotide sequence ID" value="NZ_JBHSEC010000020.1"/>
</dbReference>
<dbReference type="Gene3D" id="3.40.50.1820">
    <property type="entry name" value="alpha/beta hydrolase"/>
    <property type="match status" value="1"/>
</dbReference>
<dbReference type="SUPFAM" id="SSF82171">
    <property type="entry name" value="DPP6 N-terminal domain-like"/>
    <property type="match status" value="1"/>
</dbReference>
<evidence type="ECO:0000313" key="6">
    <source>
        <dbReference type="Proteomes" id="UP001595817"/>
    </source>
</evidence>
<evidence type="ECO:0000256" key="1">
    <source>
        <dbReference type="ARBA" id="ARBA00022801"/>
    </source>
</evidence>
<evidence type="ECO:0000313" key="5">
    <source>
        <dbReference type="EMBL" id="MFC4411520.1"/>
    </source>
</evidence>
<dbReference type="Gene3D" id="2.120.10.30">
    <property type="entry name" value="TolB, C-terminal domain"/>
    <property type="match status" value="2"/>
</dbReference>
<evidence type="ECO:0000256" key="2">
    <source>
        <dbReference type="ARBA" id="ARBA00022825"/>
    </source>
</evidence>
<organism evidence="5 6">
    <name type="scientific">Chungangia koreensis</name>
    <dbReference type="NCBI Taxonomy" id="752657"/>
    <lineage>
        <taxon>Bacteria</taxon>
        <taxon>Bacillati</taxon>
        <taxon>Bacillota</taxon>
        <taxon>Bacilli</taxon>
        <taxon>Lactobacillales</taxon>
        <taxon>Chungangia</taxon>
    </lineage>
</organism>
<dbReference type="PANTHER" id="PTHR42776:SF27">
    <property type="entry name" value="DIPEPTIDYL PEPTIDASE FAMILY MEMBER 6"/>
    <property type="match status" value="1"/>
</dbReference>
<sequence>MKKRLLKAEDLFKLYSVTDPQLSPDGKEVLFVRTYIDEKENKYMSHLFHMDLETGEISKWTHGKERVSSPRWSQDGKEIAFLSNRDEKNQLYVIPKNGGEARRITNYEKGVSSFIWSPDGKKIWVNASLKEGKSFNDLPEKKKEDKKKPEPYIVSKMKYKMDGAGLIPQDYNRHIGLVDIDTGETEQFTEGNYDFSLQAVSHDGKQMVMSIVREENVDHIFKAPLFLVDVETKEEKTIINEEGYFGGAAFSYDDRYIAFIGYEHQFKNATHTELYVYDSEDGSRISLTEGLDAPVGDYAAADHQQGAHAPAVVWTKDHHLYFTVSTMGDIRLYFATLEGELYPASPEKEHVYGYAISPDGKFGLLAVSDAVNPGEVYKSELTTGEREKLTSFNDKFISKVELVEPEAITFNGSKDWDVHGWIMKPANFEDGKSYPLVVNIHGGPHAMYANTFFHEMQLFAAKGYGVLYINPRGSHGYSQQFVDAVRGDYGGGDYEDIMKAVDYAVSTYKWIDRDRLGVTGGSYGGFMTNWIVGHTNRFKAAVTQRSISNWVSFFGVSDIGYYFNDFQHGVTMEDPEKLWDISPLKYAKNVETPLLILHSEKDFRCPIEQAEQLYITLKSMGKETEFVRFPDADHNLSRTGTPNLRIERLNQITDWFEKYL</sequence>
<dbReference type="Proteomes" id="UP001595817">
    <property type="component" value="Unassembled WGS sequence"/>
</dbReference>
<dbReference type="Pfam" id="PF07676">
    <property type="entry name" value="PD40"/>
    <property type="match status" value="1"/>
</dbReference>
<dbReference type="InterPro" id="IPR029058">
    <property type="entry name" value="AB_hydrolase_fold"/>
</dbReference>
<keyword evidence="6" id="KW-1185">Reference proteome</keyword>
<protein>
    <submittedName>
        <fullName evidence="5">S9 family peptidase</fullName>
    </submittedName>
</protein>
<dbReference type="EMBL" id="JBHSEC010000020">
    <property type="protein sequence ID" value="MFC4411520.1"/>
    <property type="molecule type" value="Genomic_DNA"/>
</dbReference>
<evidence type="ECO:0000259" key="4">
    <source>
        <dbReference type="Pfam" id="PF00930"/>
    </source>
</evidence>
<dbReference type="Pfam" id="PF00326">
    <property type="entry name" value="Peptidase_S9"/>
    <property type="match status" value="1"/>
</dbReference>
<dbReference type="InterPro" id="IPR011659">
    <property type="entry name" value="WD40"/>
</dbReference>
<keyword evidence="2" id="KW-0645">Protease</keyword>
<dbReference type="Pfam" id="PF00930">
    <property type="entry name" value="DPPIV_N"/>
    <property type="match status" value="1"/>
</dbReference>
<accession>A0ABV8X968</accession>
<comment type="caution">
    <text evidence="5">The sequence shown here is derived from an EMBL/GenBank/DDBJ whole genome shotgun (WGS) entry which is preliminary data.</text>
</comment>
<dbReference type="PANTHER" id="PTHR42776">
    <property type="entry name" value="SERINE PEPTIDASE S9 FAMILY MEMBER"/>
    <property type="match status" value="1"/>
</dbReference>